<dbReference type="InterPro" id="IPR012336">
    <property type="entry name" value="Thioredoxin-like_fold"/>
</dbReference>
<keyword evidence="7" id="KW-0472">Membrane</keyword>
<organism evidence="9 10">
    <name type="scientific">Halopseudomonas laoshanensis</name>
    <dbReference type="NCBI Taxonomy" id="2268758"/>
    <lineage>
        <taxon>Bacteria</taxon>
        <taxon>Pseudomonadati</taxon>
        <taxon>Pseudomonadota</taxon>
        <taxon>Gammaproteobacteria</taxon>
        <taxon>Pseudomonadales</taxon>
        <taxon>Pseudomonadaceae</taxon>
        <taxon>Halopseudomonas</taxon>
    </lineage>
</organism>
<dbReference type="RefSeq" id="WP_149331483.1">
    <property type="nucleotide sequence ID" value="NZ_QOVF01000001.1"/>
</dbReference>
<proteinExistence type="inferred from homology"/>
<dbReference type="Gene3D" id="3.40.30.10">
    <property type="entry name" value="Glutaredoxin"/>
    <property type="match status" value="1"/>
</dbReference>
<dbReference type="InterPro" id="IPR013766">
    <property type="entry name" value="Thioredoxin_domain"/>
</dbReference>
<dbReference type="AlphaFoldDB" id="A0A7V7GXB6"/>
<feature type="domain" description="Thioredoxin" evidence="8">
    <location>
        <begin position="45"/>
        <end position="241"/>
    </location>
</feature>
<gene>
    <name evidence="9" type="ORF">DT594_04110</name>
</gene>
<sequence length="243" mass="26825">MGEAKRRRTTGEPAPQREKRKHKQSLLWGGGLVVVLALVGLTVYLATPGSGPTTALPSVPENTPPFPAELDRYGVELGDPDAPVVVREFADYQCPACASFARVHEQLRTDYIDTGKVRLVFFELPLSQHRNALPAAQAARCAGDQGAYWAMHDQLFASQSSWSAQGDPLRIFNGYAQNLELNEGRFERCMNTEQRRDQVEASAAIAQQLRVASTPTVLVDNIPLTRPGWEQLSGLIEQQLEDQ</sequence>
<keyword evidence="3" id="KW-0560">Oxidoreductase</keyword>
<evidence type="ECO:0000256" key="7">
    <source>
        <dbReference type="SAM" id="Phobius"/>
    </source>
</evidence>
<evidence type="ECO:0000256" key="6">
    <source>
        <dbReference type="SAM" id="MobiDB-lite"/>
    </source>
</evidence>
<protein>
    <submittedName>
        <fullName evidence="9">DsbA family protein</fullName>
    </submittedName>
</protein>
<accession>A0A7V7GXB6</accession>
<evidence type="ECO:0000259" key="8">
    <source>
        <dbReference type="PROSITE" id="PS51352"/>
    </source>
</evidence>
<dbReference type="PROSITE" id="PS51352">
    <property type="entry name" value="THIOREDOXIN_2"/>
    <property type="match status" value="1"/>
</dbReference>
<keyword evidence="5" id="KW-0676">Redox-active center</keyword>
<evidence type="ECO:0000256" key="5">
    <source>
        <dbReference type="ARBA" id="ARBA00023284"/>
    </source>
</evidence>
<evidence type="ECO:0000256" key="1">
    <source>
        <dbReference type="ARBA" id="ARBA00005791"/>
    </source>
</evidence>
<dbReference type="Pfam" id="PF13462">
    <property type="entry name" value="Thioredoxin_4"/>
    <property type="match status" value="1"/>
</dbReference>
<feature type="transmembrane region" description="Helical" evidence="7">
    <location>
        <begin position="26"/>
        <end position="46"/>
    </location>
</feature>
<keyword evidence="7" id="KW-0812">Transmembrane</keyword>
<evidence type="ECO:0000313" key="10">
    <source>
        <dbReference type="Proteomes" id="UP000463138"/>
    </source>
</evidence>
<keyword evidence="2" id="KW-0732">Signal</keyword>
<dbReference type="Proteomes" id="UP000463138">
    <property type="component" value="Unassembled WGS sequence"/>
</dbReference>
<reference evidence="9 10" key="1">
    <citation type="submission" date="2018-07" db="EMBL/GenBank/DDBJ databases">
        <title>Pseudomonas laoshanensis sp. nov., isolated from soil.</title>
        <authorList>
            <person name="Sun J."/>
            <person name="Yu L."/>
            <person name="Wang M."/>
            <person name="Zhang C."/>
        </authorList>
    </citation>
    <scope>NUCLEOTIDE SEQUENCE [LARGE SCALE GENOMIC DNA]</scope>
    <source>
        <strain evidence="9 10">Y22</strain>
    </source>
</reference>
<keyword evidence="7" id="KW-1133">Transmembrane helix</keyword>
<dbReference type="OrthoDB" id="9780340at2"/>
<dbReference type="PANTHER" id="PTHR13887">
    <property type="entry name" value="GLUTATHIONE S-TRANSFERASE KAPPA"/>
    <property type="match status" value="1"/>
</dbReference>
<evidence type="ECO:0000256" key="4">
    <source>
        <dbReference type="ARBA" id="ARBA00023157"/>
    </source>
</evidence>
<evidence type="ECO:0000256" key="2">
    <source>
        <dbReference type="ARBA" id="ARBA00022729"/>
    </source>
</evidence>
<keyword evidence="10" id="KW-1185">Reference proteome</keyword>
<dbReference type="SUPFAM" id="SSF52833">
    <property type="entry name" value="Thioredoxin-like"/>
    <property type="match status" value="1"/>
</dbReference>
<feature type="region of interest" description="Disordered" evidence="6">
    <location>
        <begin position="1"/>
        <end position="23"/>
    </location>
</feature>
<dbReference type="GO" id="GO:0016491">
    <property type="term" value="F:oxidoreductase activity"/>
    <property type="evidence" value="ECO:0007669"/>
    <property type="project" value="UniProtKB-KW"/>
</dbReference>
<name>A0A7V7GXB6_9GAMM</name>
<keyword evidence="4" id="KW-1015">Disulfide bond</keyword>
<dbReference type="PANTHER" id="PTHR13887:SF14">
    <property type="entry name" value="DISULFIDE BOND FORMATION PROTEIN D"/>
    <property type="match status" value="1"/>
</dbReference>
<dbReference type="EMBL" id="QOVF01000001">
    <property type="protein sequence ID" value="KAA0697042.1"/>
    <property type="molecule type" value="Genomic_DNA"/>
</dbReference>
<comment type="similarity">
    <text evidence="1">Belongs to the thioredoxin family. DsbA subfamily.</text>
</comment>
<dbReference type="InterPro" id="IPR036249">
    <property type="entry name" value="Thioredoxin-like_sf"/>
</dbReference>
<comment type="caution">
    <text evidence="9">The sequence shown here is derived from an EMBL/GenBank/DDBJ whole genome shotgun (WGS) entry which is preliminary data.</text>
</comment>
<evidence type="ECO:0000256" key="3">
    <source>
        <dbReference type="ARBA" id="ARBA00023002"/>
    </source>
</evidence>
<evidence type="ECO:0000313" key="9">
    <source>
        <dbReference type="EMBL" id="KAA0697042.1"/>
    </source>
</evidence>